<comment type="caution">
    <text evidence="3">The sequence shown here is derived from an EMBL/GenBank/DDBJ whole genome shotgun (WGS) entry which is preliminary data.</text>
</comment>
<evidence type="ECO:0000313" key="4">
    <source>
        <dbReference type="Proteomes" id="UP000440578"/>
    </source>
</evidence>
<feature type="compositionally biased region" description="Basic and acidic residues" evidence="1">
    <location>
        <begin position="27"/>
        <end position="36"/>
    </location>
</feature>
<feature type="compositionally biased region" description="Basic and acidic residues" evidence="1">
    <location>
        <begin position="44"/>
        <end position="53"/>
    </location>
</feature>
<gene>
    <name evidence="3" type="ORF">FJT64_022682</name>
</gene>
<organism evidence="3 4">
    <name type="scientific">Amphibalanus amphitrite</name>
    <name type="common">Striped barnacle</name>
    <name type="synonym">Balanus amphitrite</name>
    <dbReference type="NCBI Taxonomy" id="1232801"/>
    <lineage>
        <taxon>Eukaryota</taxon>
        <taxon>Metazoa</taxon>
        <taxon>Ecdysozoa</taxon>
        <taxon>Arthropoda</taxon>
        <taxon>Crustacea</taxon>
        <taxon>Multicrustacea</taxon>
        <taxon>Cirripedia</taxon>
        <taxon>Thoracica</taxon>
        <taxon>Thoracicalcarea</taxon>
        <taxon>Balanomorpha</taxon>
        <taxon>Balanoidea</taxon>
        <taxon>Balanidae</taxon>
        <taxon>Amphibalaninae</taxon>
        <taxon>Amphibalanus</taxon>
    </lineage>
</organism>
<accession>A0A6A4WKJ6</accession>
<name>A0A6A4WKJ6_AMPAM</name>
<evidence type="ECO:0000256" key="1">
    <source>
        <dbReference type="SAM" id="MobiDB-lite"/>
    </source>
</evidence>
<dbReference type="EMBL" id="VIIS01000727">
    <property type="protein sequence ID" value="KAF0305719.1"/>
    <property type="molecule type" value="Genomic_DNA"/>
</dbReference>
<dbReference type="PANTHER" id="PTHR47163:SF3">
    <property type="entry name" value="PROTEIN CBG18017"/>
    <property type="match status" value="1"/>
</dbReference>
<dbReference type="Pfam" id="PF12762">
    <property type="entry name" value="DDE_Tnp_IS1595"/>
    <property type="match status" value="1"/>
</dbReference>
<evidence type="ECO:0000313" key="3">
    <source>
        <dbReference type="EMBL" id="KAF0305719.1"/>
    </source>
</evidence>
<dbReference type="OrthoDB" id="6379547at2759"/>
<protein>
    <recommendedName>
        <fullName evidence="2">ISXO2-like transposase domain-containing protein</fullName>
    </recommendedName>
</protein>
<dbReference type="InterPro" id="IPR024445">
    <property type="entry name" value="Tnp_ISXO2-like"/>
</dbReference>
<dbReference type="AlphaFoldDB" id="A0A6A4WKJ6"/>
<dbReference type="InterPro" id="IPR053164">
    <property type="entry name" value="IS1016-like_transposase"/>
</dbReference>
<keyword evidence="4" id="KW-1185">Reference proteome</keyword>
<dbReference type="Proteomes" id="UP000440578">
    <property type="component" value="Unassembled WGS sequence"/>
</dbReference>
<evidence type="ECO:0000259" key="2">
    <source>
        <dbReference type="Pfam" id="PF12762"/>
    </source>
</evidence>
<sequence length="134" mass="14770">MKVSSGERENITGFGYSLVTSVVMVERPSRPEEAVERSAQPEGAVERPSRPEEAAETGTTGAESKGPWVFGMLLRRTGELRLFRVQRRDAATLIPLIIRHVAAGSSIHSDEWAAYRQLGALPGMGYIHRTVNHQ</sequence>
<dbReference type="PANTHER" id="PTHR47163">
    <property type="entry name" value="DDE_TNP_IS1595 DOMAIN-CONTAINING PROTEIN"/>
    <property type="match status" value="1"/>
</dbReference>
<feature type="region of interest" description="Disordered" evidence="1">
    <location>
        <begin position="27"/>
        <end position="66"/>
    </location>
</feature>
<feature type="domain" description="ISXO2-like transposase" evidence="2">
    <location>
        <begin position="54"/>
        <end position="134"/>
    </location>
</feature>
<reference evidence="3 4" key="1">
    <citation type="submission" date="2019-07" db="EMBL/GenBank/DDBJ databases">
        <title>Draft genome assembly of a fouling barnacle, Amphibalanus amphitrite (Darwin, 1854): The first reference genome for Thecostraca.</title>
        <authorList>
            <person name="Kim W."/>
        </authorList>
    </citation>
    <scope>NUCLEOTIDE SEQUENCE [LARGE SCALE GENOMIC DNA]</scope>
    <source>
        <strain evidence="3">SNU_AA5</strain>
        <tissue evidence="3">Soma without cirri and trophi</tissue>
    </source>
</reference>
<proteinExistence type="predicted"/>